<evidence type="ECO:0000256" key="2">
    <source>
        <dbReference type="ARBA" id="ARBA00023082"/>
    </source>
</evidence>
<dbReference type="SUPFAM" id="SSF88946">
    <property type="entry name" value="Sigma2 domain of RNA polymerase sigma factors"/>
    <property type="match status" value="1"/>
</dbReference>
<name>A0A1F7WM38_9BACT</name>
<dbReference type="PROSITE" id="PS00716">
    <property type="entry name" value="SIGMA70_2"/>
    <property type="match status" value="1"/>
</dbReference>
<dbReference type="InterPro" id="IPR013325">
    <property type="entry name" value="RNA_pol_sigma_r2"/>
</dbReference>
<evidence type="ECO:0000313" key="8">
    <source>
        <dbReference type="EMBL" id="OGM03178.1"/>
    </source>
</evidence>
<dbReference type="GO" id="GO:0003677">
    <property type="term" value="F:DNA binding"/>
    <property type="evidence" value="ECO:0007669"/>
    <property type="project" value="UniProtKB-KW"/>
</dbReference>
<dbReference type="InterPro" id="IPR013324">
    <property type="entry name" value="RNA_pol_sigma_r3/r4-like"/>
</dbReference>
<proteinExistence type="inferred from homology"/>
<organism evidence="8 9">
    <name type="scientific">Candidatus Wallbacteria bacterium GWC2_49_35</name>
    <dbReference type="NCBI Taxonomy" id="1817813"/>
    <lineage>
        <taxon>Bacteria</taxon>
        <taxon>Candidatus Walliibacteriota</taxon>
    </lineage>
</organism>
<dbReference type="Pfam" id="PF04542">
    <property type="entry name" value="Sigma70_r2"/>
    <property type="match status" value="1"/>
</dbReference>
<dbReference type="InterPro" id="IPR000943">
    <property type="entry name" value="RNA_pol_sigma70"/>
</dbReference>
<evidence type="ECO:0000313" key="9">
    <source>
        <dbReference type="Proteomes" id="UP000178735"/>
    </source>
</evidence>
<evidence type="ECO:0000256" key="5">
    <source>
        <dbReference type="RuleBase" id="RU362124"/>
    </source>
</evidence>
<evidence type="ECO:0000256" key="3">
    <source>
        <dbReference type="ARBA" id="ARBA00023125"/>
    </source>
</evidence>
<dbReference type="NCBIfam" id="TIGR02937">
    <property type="entry name" value="sigma70-ECF"/>
    <property type="match status" value="1"/>
</dbReference>
<dbReference type="InterPro" id="IPR014284">
    <property type="entry name" value="RNA_pol_sigma-70_dom"/>
</dbReference>
<dbReference type="AlphaFoldDB" id="A0A1F7WM38"/>
<dbReference type="InterPro" id="IPR007630">
    <property type="entry name" value="RNA_pol_sigma70_r4"/>
</dbReference>
<reference evidence="8 9" key="1">
    <citation type="journal article" date="2016" name="Nat. Commun.">
        <title>Thousands of microbial genomes shed light on interconnected biogeochemical processes in an aquifer system.</title>
        <authorList>
            <person name="Anantharaman K."/>
            <person name="Brown C.T."/>
            <person name="Hug L.A."/>
            <person name="Sharon I."/>
            <person name="Castelle C.J."/>
            <person name="Probst A.J."/>
            <person name="Thomas B.C."/>
            <person name="Singh A."/>
            <person name="Wilkins M.J."/>
            <person name="Karaoz U."/>
            <person name="Brodie E.L."/>
            <person name="Williams K.H."/>
            <person name="Hubbard S.S."/>
            <person name="Banfield J.F."/>
        </authorList>
    </citation>
    <scope>NUCLEOTIDE SEQUENCE [LARGE SCALE GENOMIC DNA]</scope>
</reference>
<sequence length="282" mass="32478">MSTIDRAGYYDALVENYFTDIRHTPAISEEEMSGLFALARKDEPIAFKKIIEANLKLVVSIAKHYAHNKLMFLDLVQEGNIGLIKSIKKFDPSLGFKFSTFSSFWIKQEIIRSIENKGRMIRIPVNVSKTVNRLKKAVNEEINMHGEMSTEKVAAVVKIKEDKIEDLMQFFDDSCSIEKLIDKNCFNVFITDQENLEPEDIAVSFIASEQIQNLLSSNLTPREQETITLRYGLCDNVYKTHQQVADMLMISRERVRQLETSAIDKLRHILILNPEYKMLFSA</sequence>
<dbReference type="Gene3D" id="1.10.10.10">
    <property type="entry name" value="Winged helix-like DNA-binding domain superfamily/Winged helix DNA-binding domain"/>
    <property type="match status" value="2"/>
</dbReference>
<keyword evidence="4 5" id="KW-0804">Transcription</keyword>
<dbReference type="STRING" id="1817813.A2008_13040"/>
<dbReference type="InterPro" id="IPR007627">
    <property type="entry name" value="RNA_pol_sigma70_r2"/>
</dbReference>
<comment type="similarity">
    <text evidence="5">Belongs to the sigma-70 factor family.</text>
</comment>
<evidence type="ECO:0000256" key="4">
    <source>
        <dbReference type="ARBA" id="ARBA00023163"/>
    </source>
</evidence>
<dbReference type="Pfam" id="PF04545">
    <property type="entry name" value="Sigma70_r4"/>
    <property type="match status" value="1"/>
</dbReference>
<evidence type="ECO:0000259" key="6">
    <source>
        <dbReference type="PROSITE" id="PS00715"/>
    </source>
</evidence>
<dbReference type="InterPro" id="IPR050239">
    <property type="entry name" value="Sigma-70_RNA_pol_init_factors"/>
</dbReference>
<dbReference type="PRINTS" id="PR00046">
    <property type="entry name" value="SIGMA70FCT"/>
</dbReference>
<dbReference type="Gene3D" id="1.10.601.10">
    <property type="entry name" value="RNA Polymerase Primary Sigma Factor"/>
    <property type="match status" value="1"/>
</dbReference>
<feature type="domain" description="RNA polymerase sigma-70" evidence="7">
    <location>
        <begin position="240"/>
        <end position="266"/>
    </location>
</feature>
<comment type="function">
    <text evidence="5">Sigma factors are initiation factors that promote the attachment of RNA polymerase to specific initiation sites and are then released.</text>
</comment>
<accession>A0A1F7WM38</accession>
<evidence type="ECO:0000256" key="1">
    <source>
        <dbReference type="ARBA" id="ARBA00023015"/>
    </source>
</evidence>
<protein>
    <recommendedName>
        <fullName evidence="5">RNA polymerase sigma factor</fullName>
    </recommendedName>
</protein>
<feature type="domain" description="RNA polymerase sigma-70" evidence="6">
    <location>
        <begin position="74"/>
        <end position="87"/>
    </location>
</feature>
<dbReference type="InterPro" id="IPR036388">
    <property type="entry name" value="WH-like_DNA-bd_sf"/>
</dbReference>
<dbReference type="PANTHER" id="PTHR30603:SF47">
    <property type="entry name" value="RNA POLYMERASE SIGMA FACTOR SIGD, CHLOROPLASTIC"/>
    <property type="match status" value="1"/>
</dbReference>
<keyword evidence="3 5" id="KW-0238">DNA-binding</keyword>
<dbReference type="GO" id="GO:0016987">
    <property type="term" value="F:sigma factor activity"/>
    <property type="evidence" value="ECO:0007669"/>
    <property type="project" value="UniProtKB-KW"/>
</dbReference>
<gene>
    <name evidence="8" type="ORF">A2008_13040</name>
</gene>
<keyword evidence="1 5" id="KW-0805">Transcription regulation</keyword>
<dbReference type="SUPFAM" id="SSF88659">
    <property type="entry name" value="Sigma3 and sigma4 domains of RNA polymerase sigma factors"/>
    <property type="match status" value="1"/>
</dbReference>
<dbReference type="Proteomes" id="UP000178735">
    <property type="component" value="Unassembled WGS sequence"/>
</dbReference>
<dbReference type="EMBL" id="MGFH01000185">
    <property type="protein sequence ID" value="OGM03178.1"/>
    <property type="molecule type" value="Genomic_DNA"/>
</dbReference>
<evidence type="ECO:0000259" key="7">
    <source>
        <dbReference type="PROSITE" id="PS00716"/>
    </source>
</evidence>
<dbReference type="CDD" id="cd06171">
    <property type="entry name" value="Sigma70_r4"/>
    <property type="match status" value="1"/>
</dbReference>
<keyword evidence="2 5" id="KW-0731">Sigma factor</keyword>
<dbReference type="PANTHER" id="PTHR30603">
    <property type="entry name" value="RNA POLYMERASE SIGMA FACTOR RPO"/>
    <property type="match status" value="1"/>
</dbReference>
<dbReference type="PROSITE" id="PS00715">
    <property type="entry name" value="SIGMA70_1"/>
    <property type="match status" value="1"/>
</dbReference>
<comment type="caution">
    <text evidence="8">The sequence shown here is derived from an EMBL/GenBank/DDBJ whole genome shotgun (WGS) entry which is preliminary data.</text>
</comment>
<dbReference type="GO" id="GO:0006352">
    <property type="term" value="P:DNA-templated transcription initiation"/>
    <property type="evidence" value="ECO:0007669"/>
    <property type="project" value="InterPro"/>
</dbReference>